<dbReference type="Pfam" id="PF02641">
    <property type="entry name" value="DUF190"/>
    <property type="match status" value="1"/>
</dbReference>
<evidence type="ECO:0000256" key="1">
    <source>
        <dbReference type="ARBA" id="ARBA00010554"/>
    </source>
</evidence>
<dbReference type="InterPro" id="IPR015867">
    <property type="entry name" value="N-reg_PII/ATP_PRibTrfase_C"/>
</dbReference>
<sequence length="202" mass="22590">MAEQLIRITCGTADRTAQKQNLLQALSQLLQRYNVGFTIRKSNASLDQQDDLHNDEFDGTTTDNATVTLESIVAAPTAQQLQQPLQQLMNQQGQFTIIDSAATAPAYLLKIFIKRTHHFIGMDDADKLLHLLQQQQVEWATVSQAMAGYSRDQVVWQAKVGHHNAPLIIEAIVPQALRAKLQPQLDALTKNGALFWTPVMQY</sequence>
<evidence type="ECO:0000313" key="2">
    <source>
        <dbReference type="EMBL" id="MFC6171639.1"/>
    </source>
</evidence>
<dbReference type="Gene3D" id="3.30.70.120">
    <property type="match status" value="1"/>
</dbReference>
<dbReference type="EMBL" id="JBHSSL010000115">
    <property type="protein sequence ID" value="MFC6171639.1"/>
    <property type="molecule type" value="Genomic_DNA"/>
</dbReference>
<dbReference type="Proteomes" id="UP001596289">
    <property type="component" value="Unassembled WGS sequence"/>
</dbReference>
<keyword evidence="3" id="KW-1185">Reference proteome</keyword>
<proteinExistence type="inferred from homology"/>
<reference evidence="3" key="1">
    <citation type="journal article" date="2019" name="Int. J. Syst. Evol. Microbiol.">
        <title>The Global Catalogue of Microorganisms (GCM) 10K type strain sequencing project: providing services to taxonomists for standard genome sequencing and annotation.</title>
        <authorList>
            <consortium name="The Broad Institute Genomics Platform"/>
            <consortium name="The Broad Institute Genome Sequencing Center for Infectious Disease"/>
            <person name="Wu L."/>
            <person name="Ma J."/>
        </authorList>
    </citation>
    <scope>NUCLEOTIDE SEQUENCE [LARGE SCALE GENOMIC DNA]</scope>
    <source>
        <strain evidence="3">CCM 8904</strain>
    </source>
</reference>
<dbReference type="InterPro" id="IPR011322">
    <property type="entry name" value="N-reg_PII-like_a/b"/>
</dbReference>
<organism evidence="2 3">
    <name type="scientific">Loigolactobacillus jiayinensis</name>
    <dbReference type="NCBI Taxonomy" id="2486016"/>
    <lineage>
        <taxon>Bacteria</taxon>
        <taxon>Bacillati</taxon>
        <taxon>Bacillota</taxon>
        <taxon>Bacilli</taxon>
        <taxon>Lactobacillales</taxon>
        <taxon>Lactobacillaceae</taxon>
        <taxon>Loigolactobacillus</taxon>
    </lineage>
</organism>
<comment type="caution">
    <text evidence="2">The sequence shown here is derived from an EMBL/GenBank/DDBJ whole genome shotgun (WGS) entry which is preliminary data.</text>
</comment>
<dbReference type="RefSeq" id="WP_125552486.1">
    <property type="nucleotide sequence ID" value="NZ_JBHSSL010000115.1"/>
</dbReference>
<evidence type="ECO:0000313" key="3">
    <source>
        <dbReference type="Proteomes" id="UP001596289"/>
    </source>
</evidence>
<protein>
    <submittedName>
        <fullName evidence="2">DUF190 domain-containing protein</fullName>
    </submittedName>
</protein>
<accession>A0ABW1RKF1</accession>
<dbReference type="SUPFAM" id="SSF54913">
    <property type="entry name" value="GlnB-like"/>
    <property type="match status" value="1"/>
</dbReference>
<comment type="similarity">
    <text evidence="1">Belongs to the UPF0166 family.</text>
</comment>
<name>A0ABW1RKF1_9LACO</name>
<gene>
    <name evidence="2" type="ORF">ACFQGP_13850</name>
</gene>
<dbReference type="InterPro" id="IPR003793">
    <property type="entry name" value="UPF0166"/>
</dbReference>